<dbReference type="PATRIC" id="fig|795797.18.peg.3128"/>
<reference evidence="2 4" key="2">
    <citation type="journal article" date="2014" name="PLoS Genet.">
        <title>Phylogenetically driven sequencing of extremely halophilic archaea reveals strategies for static and dynamic osmo-response.</title>
        <authorList>
            <person name="Becker E.A."/>
            <person name="Seitzer P.M."/>
            <person name="Tritt A."/>
            <person name="Larsen D."/>
            <person name="Krusor M."/>
            <person name="Yao A.I."/>
            <person name="Wu D."/>
            <person name="Madern D."/>
            <person name="Eisen J.A."/>
            <person name="Darling A.E."/>
            <person name="Facciotti M.T."/>
        </authorList>
    </citation>
    <scope>NUCLEOTIDE SEQUENCE [LARGE SCALE GENOMIC DNA]</scope>
    <source>
        <strain evidence="2">B3</strain>
        <strain evidence="4">DSM 18796 / CECT 7217 / JCM 14584 / KCTC 4019 / B3</strain>
    </source>
</reference>
<evidence type="ECO:0000313" key="4">
    <source>
        <dbReference type="Proteomes" id="UP000011645"/>
    </source>
</evidence>
<dbReference type="Proteomes" id="UP000000390">
    <property type="component" value="Plasmid 1"/>
</dbReference>
<dbReference type="HOGENOM" id="CLU_3147860_0_0_2"/>
<accession>D8JB62</accession>
<dbReference type="EMBL" id="CP002063">
    <property type="protein sequence ID" value="ADJ16515.1"/>
    <property type="molecule type" value="Genomic_DNA"/>
</dbReference>
<dbReference type="KEGG" id="hje:HacjB3_15776"/>
<name>D8JB62_HALJB</name>
<evidence type="ECO:0000313" key="1">
    <source>
        <dbReference type="EMBL" id="ADJ16515.1"/>
    </source>
</evidence>
<protein>
    <submittedName>
        <fullName evidence="1">Uncharacterized protein</fullName>
    </submittedName>
</protein>
<dbReference type="Proteomes" id="UP000011645">
    <property type="component" value="Unassembled WGS sequence"/>
</dbReference>
<keyword evidence="4" id="KW-1185">Reference proteome</keyword>
<keyword evidence="1" id="KW-0614">Plasmid</keyword>
<dbReference type="EMBL" id="AOHV01000005">
    <property type="protein sequence ID" value="ELY41390.1"/>
    <property type="molecule type" value="Genomic_DNA"/>
</dbReference>
<organism evidence="1 3">
    <name type="scientific">Halalkalicoccus jeotgali (strain DSM 18796 / CECT 7217 / JCM 14584 / KCTC 4019 / B3)</name>
    <dbReference type="NCBI Taxonomy" id="795797"/>
    <lineage>
        <taxon>Archaea</taxon>
        <taxon>Methanobacteriati</taxon>
        <taxon>Methanobacteriota</taxon>
        <taxon>Stenosarchaea group</taxon>
        <taxon>Halobacteria</taxon>
        <taxon>Halobacteriales</taxon>
        <taxon>Halococcaceae</taxon>
        <taxon>Halalkalicoccus</taxon>
    </lineage>
</organism>
<dbReference type="AlphaFoldDB" id="D8JB62"/>
<geneLocation type="plasmid" evidence="1 3">
    <name>1</name>
</geneLocation>
<reference evidence="1 3" key="1">
    <citation type="journal article" date="2010" name="J. Bacteriol.">
        <title>Complete genome sequence of Halalkalicoccus jeotgali B3(T), an extremely halophilic archaeon.</title>
        <authorList>
            <person name="Roh S.W."/>
            <person name="Nam Y.D."/>
            <person name="Nam S.H."/>
            <person name="Choi S.H."/>
            <person name="Park H.S."/>
            <person name="Bae J.W."/>
        </authorList>
    </citation>
    <scope>NUCLEOTIDE SEQUENCE [LARGE SCALE GENOMIC DNA]</scope>
    <source>
        <strain evidence="1">B3</strain>
        <strain evidence="3">DSM 18796 / CECT 7217 / JCM 14584 / KCTC 4019 / B3</strain>
        <plasmid evidence="3">1</plasmid>
    </source>
</reference>
<evidence type="ECO:0000313" key="3">
    <source>
        <dbReference type="Proteomes" id="UP000000390"/>
    </source>
</evidence>
<gene>
    <name evidence="1" type="ordered locus">HacjB3_15776</name>
    <name evidence="2" type="ORF">C497_01480</name>
</gene>
<sequence>MFGVLFDEWLLMIPNTSTSGIVFDDIKLLKLWDRFLNKERFEVIIVDQ</sequence>
<proteinExistence type="predicted"/>
<evidence type="ECO:0000313" key="2">
    <source>
        <dbReference type="EMBL" id="ELY41390.1"/>
    </source>
</evidence>